<protein>
    <submittedName>
        <fullName evidence="1">Uncharacterized protein</fullName>
    </submittedName>
</protein>
<organism evidence="1 2">
    <name type="scientific">Golovinomyces cichoracearum</name>
    <dbReference type="NCBI Taxonomy" id="62708"/>
    <lineage>
        <taxon>Eukaryota</taxon>
        <taxon>Fungi</taxon>
        <taxon>Dikarya</taxon>
        <taxon>Ascomycota</taxon>
        <taxon>Pezizomycotina</taxon>
        <taxon>Leotiomycetes</taxon>
        <taxon>Erysiphales</taxon>
        <taxon>Erysiphaceae</taxon>
        <taxon>Golovinomyces</taxon>
    </lineage>
</organism>
<dbReference type="OrthoDB" id="10583847at2759"/>
<accession>A0A420HSQ2</accession>
<feature type="non-terminal residue" evidence="1">
    <location>
        <position position="133"/>
    </location>
</feature>
<reference evidence="1 2" key="1">
    <citation type="journal article" date="2018" name="BMC Genomics">
        <title>Comparative genome analyses reveal sequence features reflecting distinct modes of host-adaptation between dicot and monocot powdery mildew.</title>
        <authorList>
            <person name="Wu Y."/>
            <person name="Ma X."/>
            <person name="Pan Z."/>
            <person name="Kale S.D."/>
            <person name="Song Y."/>
            <person name="King H."/>
            <person name="Zhang Q."/>
            <person name="Presley C."/>
            <person name="Deng X."/>
            <person name="Wei C.I."/>
            <person name="Xiao S."/>
        </authorList>
    </citation>
    <scope>NUCLEOTIDE SEQUENCE [LARGE SCALE GENOMIC DNA]</scope>
    <source>
        <strain evidence="1">UCSC1</strain>
    </source>
</reference>
<evidence type="ECO:0000313" key="1">
    <source>
        <dbReference type="EMBL" id="RKF60468.1"/>
    </source>
</evidence>
<name>A0A420HSQ2_9PEZI</name>
<sequence>ACPWTFNSHRDITKRLTYTRYGVPDSPDTSLNLNQTSFHSFSDSEAMANILQDQDINMEREPSSLLVLLPPELWSRDYLIYCPGVLSEATKSNPTRVAEIFAKTQNLPVPVSSIDTPITSLSPNLLSRPTPPR</sequence>
<dbReference type="Proteomes" id="UP000285405">
    <property type="component" value="Unassembled WGS sequence"/>
</dbReference>
<feature type="non-terminal residue" evidence="1">
    <location>
        <position position="1"/>
    </location>
</feature>
<dbReference type="AlphaFoldDB" id="A0A420HSQ2"/>
<dbReference type="EMBL" id="MCBR01016570">
    <property type="protein sequence ID" value="RKF60468.1"/>
    <property type="molecule type" value="Genomic_DNA"/>
</dbReference>
<evidence type="ECO:0000313" key="2">
    <source>
        <dbReference type="Proteomes" id="UP000285405"/>
    </source>
</evidence>
<comment type="caution">
    <text evidence="1">The sequence shown here is derived from an EMBL/GenBank/DDBJ whole genome shotgun (WGS) entry which is preliminary data.</text>
</comment>
<proteinExistence type="predicted"/>
<gene>
    <name evidence="1" type="ORF">GcC1_165019</name>
</gene>